<dbReference type="AlphaFoldDB" id="X0V759"/>
<comment type="caution">
    <text evidence="1">The sequence shown here is derived from an EMBL/GenBank/DDBJ whole genome shotgun (WGS) entry which is preliminary data.</text>
</comment>
<dbReference type="EMBL" id="BARS01021201">
    <property type="protein sequence ID" value="GAG13945.1"/>
    <property type="molecule type" value="Genomic_DNA"/>
</dbReference>
<reference evidence="1" key="1">
    <citation type="journal article" date="2014" name="Front. Microbiol.">
        <title>High frequency of phylogenetically diverse reductive dehalogenase-homologous genes in deep subseafloor sedimentary metagenomes.</title>
        <authorList>
            <person name="Kawai M."/>
            <person name="Futagami T."/>
            <person name="Toyoda A."/>
            <person name="Takaki Y."/>
            <person name="Nishi S."/>
            <person name="Hori S."/>
            <person name="Arai W."/>
            <person name="Tsubouchi T."/>
            <person name="Morono Y."/>
            <person name="Uchiyama I."/>
            <person name="Ito T."/>
            <person name="Fujiyama A."/>
            <person name="Inagaki F."/>
            <person name="Takami H."/>
        </authorList>
    </citation>
    <scope>NUCLEOTIDE SEQUENCE</scope>
    <source>
        <strain evidence="1">Expedition CK06-06</strain>
    </source>
</reference>
<accession>X0V759</accession>
<organism evidence="1">
    <name type="scientific">marine sediment metagenome</name>
    <dbReference type="NCBI Taxonomy" id="412755"/>
    <lineage>
        <taxon>unclassified sequences</taxon>
        <taxon>metagenomes</taxon>
        <taxon>ecological metagenomes</taxon>
    </lineage>
</organism>
<evidence type="ECO:0000313" key="1">
    <source>
        <dbReference type="EMBL" id="GAG13945.1"/>
    </source>
</evidence>
<sequence length="57" mass="6320">LVHPAAHNPSEKQCQARGWHLASGFNRDDRLPRYPNSIGEGSLRQSEGFSSLFQGVI</sequence>
<name>X0V759_9ZZZZ</name>
<proteinExistence type="predicted"/>
<gene>
    <name evidence="1" type="ORF">S01H1_34090</name>
</gene>
<feature type="non-terminal residue" evidence="1">
    <location>
        <position position="1"/>
    </location>
</feature>
<protein>
    <submittedName>
        <fullName evidence="1">Uncharacterized protein</fullName>
    </submittedName>
</protein>